<dbReference type="EMBL" id="BARS01035432">
    <property type="protein sequence ID" value="GAG18448.1"/>
    <property type="molecule type" value="Genomic_DNA"/>
</dbReference>
<keyword evidence="1" id="KW-0472">Membrane</keyword>
<name>X0W1D8_9ZZZZ</name>
<gene>
    <name evidence="2" type="ORF">S01H1_54587</name>
</gene>
<proteinExistence type="predicted"/>
<keyword evidence="1" id="KW-1133">Transmembrane helix</keyword>
<feature type="transmembrane region" description="Helical" evidence="1">
    <location>
        <begin position="12"/>
        <end position="32"/>
    </location>
</feature>
<dbReference type="AlphaFoldDB" id="X0W1D8"/>
<keyword evidence="1" id="KW-0812">Transmembrane</keyword>
<accession>X0W1D8</accession>
<sequence length="100" mass="11069">GRVRLTLVENPMMRFIWMGGFIMGFGAIMAIWPARRSPPAQPAGDIGQSKTRRRPRRELAQNVCSVCLLAATVTLVDVGQLTDTPSATIEWIPTMATKER</sequence>
<feature type="non-terminal residue" evidence="2">
    <location>
        <position position="1"/>
    </location>
</feature>
<evidence type="ECO:0000256" key="1">
    <source>
        <dbReference type="SAM" id="Phobius"/>
    </source>
</evidence>
<reference evidence="2" key="1">
    <citation type="journal article" date="2014" name="Front. Microbiol.">
        <title>High frequency of phylogenetically diverse reductive dehalogenase-homologous genes in deep subseafloor sedimentary metagenomes.</title>
        <authorList>
            <person name="Kawai M."/>
            <person name="Futagami T."/>
            <person name="Toyoda A."/>
            <person name="Takaki Y."/>
            <person name="Nishi S."/>
            <person name="Hori S."/>
            <person name="Arai W."/>
            <person name="Tsubouchi T."/>
            <person name="Morono Y."/>
            <person name="Uchiyama I."/>
            <person name="Ito T."/>
            <person name="Fujiyama A."/>
            <person name="Inagaki F."/>
            <person name="Takami H."/>
        </authorList>
    </citation>
    <scope>NUCLEOTIDE SEQUENCE</scope>
    <source>
        <strain evidence="2">Expedition CK06-06</strain>
    </source>
</reference>
<organism evidence="2">
    <name type="scientific">marine sediment metagenome</name>
    <dbReference type="NCBI Taxonomy" id="412755"/>
    <lineage>
        <taxon>unclassified sequences</taxon>
        <taxon>metagenomes</taxon>
        <taxon>ecological metagenomes</taxon>
    </lineage>
</organism>
<protein>
    <recommendedName>
        <fullName evidence="3">Cytochrome c-type biogenesis protein CcmF C-terminal domain-containing protein</fullName>
    </recommendedName>
</protein>
<evidence type="ECO:0008006" key="3">
    <source>
        <dbReference type="Google" id="ProtNLM"/>
    </source>
</evidence>
<comment type="caution">
    <text evidence="2">The sequence shown here is derived from an EMBL/GenBank/DDBJ whole genome shotgun (WGS) entry which is preliminary data.</text>
</comment>
<evidence type="ECO:0000313" key="2">
    <source>
        <dbReference type="EMBL" id="GAG18448.1"/>
    </source>
</evidence>